<dbReference type="Proteomes" id="UP000007015">
    <property type="component" value="Chromosome 1"/>
</dbReference>
<sequence>MLHQSTANQRATRTKLQQLVLDAAKSLRNAASKQGKPTSNPNEARGGLTRGVAPRWDGADARRSPADTNSGAAERSGADDERAKRDAGRHGVGDAAAAVMVEVKAATGISRSAF</sequence>
<dbReference type="HOGENOM" id="CLU_2125175_0_0_1"/>
<dbReference type="Gramene" id="BGIOSGA000057-TA">
    <property type="protein sequence ID" value="BGIOSGA000057-PA"/>
    <property type="gene ID" value="BGIOSGA000057"/>
</dbReference>
<evidence type="ECO:0000256" key="1">
    <source>
        <dbReference type="SAM" id="MobiDB-lite"/>
    </source>
</evidence>
<name>B8A9L1_ORYSI</name>
<feature type="compositionally biased region" description="Basic and acidic residues" evidence="1">
    <location>
        <begin position="76"/>
        <end position="92"/>
    </location>
</feature>
<feature type="compositionally biased region" description="Polar residues" evidence="1">
    <location>
        <begin position="1"/>
        <end position="17"/>
    </location>
</feature>
<dbReference type="AlphaFoldDB" id="B8A9L1"/>
<feature type="region of interest" description="Disordered" evidence="1">
    <location>
        <begin position="1"/>
        <end position="95"/>
    </location>
</feature>
<keyword evidence="3" id="KW-1185">Reference proteome</keyword>
<proteinExistence type="predicted"/>
<reference evidence="2 3" key="1">
    <citation type="journal article" date="2005" name="PLoS Biol.">
        <title>The genomes of Oryza sativa: a history of duplications.</title>
        <authorList>
            <person name="Yu J."/>
            <person name="Wang J."/>
            <person name="Lin W."/>
            <person name="Li S."/>
            <person name="Li H."/>
            <person name="Zhou J."/>
            <person name="Ni P."/>
            <person name="Dong W."/>
            <person name="Hu S."/>
            <person name="Zeng C."/>
            <person name="Zhang J."/>
            <person name="Zhang Y."/>
            <person name="Li R."/>
            <person name="Xu Z."/>
            <person name="Li S."/>
            <person name="Li X."/>
            <person name="Zheng H."/>
            <person name="Cong L."/>
            <person name="Lin L."/>
            <person name="Yin J."/>
            <person name="Geng J."/>
            <person name="Li G."/>
            <person name="Shi J."/>
            <person name="Liu J."/>
            <person name="Lv H."/>
            <person name="Li J."/>
            <person name="Wang J."/>
            <person name="Deng Y."/>
            <person name="Ran L."/>
            <person name="Shi X."/>
            <person name="Wang X."/>
            <person name="Wu Q."/>
            <person name="Li C."/>
            <person name="Ren X."/>
            <person name="Wang J."/>
            <person name="Wang X."/>
            <person name="Li D."/>
            <person name="Liu D."/>
            <person name="Zhang X."/>
            <person name="Ji Z."/>
            <person name="Zhao W."/>
            <person name="Sun Y."/>
            <person name="Zhang Z."/>
            <person name="Bao J."/>
            <person name="Han Y."/>
            <person name="Dong L."/>
            <person name="Ji J."/>
            <person name="Chen P."/>
            <person name="Wu S."/>
            <person name="Liu J."/>
            <person name="Xiao Y."/>
            <person name="Bu D."/>
            <person name="Tan J."/>
            <person name="Yang L."/>
            <person name="Ye C."/>
            <person name="Zhang J."/>
            <person name="Xu J."/>
            <person name="Zhou Y."/>
            <person name="Yu Y."/>
            <person name="Zhang B."/>
            <person name="Zhuang S."/>
            <person name="Wei H."/>
            <person name="Liu B."/>
            <person name="Lei M."/>
            <person name="Yu H."/>
            <person name="Li Y."/>
            <person name="Xu H."/>
            <person name="Wei S."/>
            <person name="He X."/>
            <person name="Fang L."/>
            <person name="Zhang Z."/>
            <person name="Zhang Y."/>
            <person name="Huang X."/>
            <person name="Su Z."/>
            <person name="Tong W."/>
            <person name="Li J."/>
            <person name="Tong Z."/>
            <person name="Li S."/>
            <person name="Ye J."/>
            <person name="Wang L."/>
            <person name="Fang L."/>
            <person name="Lei T."/>
            <person name="Chen C."/>
            <person name="Chen H."/>
            <person name="Xu Z."/>
            <person name="Li H."/>
            <person name="Huang H."/>
            <person name="Zhang F."/>
            <person name="Xu H."/>
            <person name="Li N."/>
            <person name="Zhao C."/>
            <person name="Li S."/>
            <person name="Dong L."/>
            <person name="Huang Y."/>
            <person name="Li L."/>
            <person name="Xi Y."/>
            <person name="Qi Q."/>
            <person name="Li W."/>
            <person name="Zhang B."/>
            <person name="Hu W."/>
            <person name="Zhang Y."/>
            <person name="Tian X."/>
            <person name="Jiao Y."/>
            <person name="Liang X."/>
            <person name="Jin J."/>
            <person name="Gao L."/>
            <person name="Zheng W."/>
            <person name="Hao B."/>
            <person name="Liu S."/>
            <person name="Wang W."/>
            <person name="Yuan L."/>
            <person name="Cao M."/>
            <person name="McDermott J."/>
            <person name="Samudrala R."/>
            <person name="Wang J."/>
            <person name="Wong G.K."/>
            <person name="Yang H."/>
        </authorList>
    </citation>
    <scope>NUCLEOTIDE SEQUENCE [LARGE SCALE GENOMIC DNA]</scope>
    <source>
        <strain evidence="3">cv. 93-11</strain>
    </source>
</reference>
<evidence type="ECO:0000313" key="3">
    <source>
        <dbReference type="Proteomes" id="UP000007015"/>
    </source>
</evidence>
<dbReference type="EMBL" id="CM000126">
    <property type="protein sequence ID" value="EEC72218.1"/>
    <property type="molecule type" value="Genomic_DNA"/>
</dbReference>
<feature type="compositionally biased region" description="Polar residues" evidence="1">
    <location>
        <begin position="29"/>
        <end position="42"/>
    </location>
</feature>
<gene>
    <name evidence="2" type="ORF">OsI_05320</name>
</gene>
<protein>
    <submittedName>
        <fullName evidence="2">Uncharacterized protein</fullName>
    </submittedName>
</protein>
<accession>B8A9L1</accession>
<organism evidence="2 3">
    <name type="scientific">Oryza sativa subsp. indica</name>
    <name type="common">Rice</name>
    <dbReference type="NCBI Taxonomy" id="39946"/>
    <lineage>
        <taxon>Eukaryota</taxon>
        <taxon>Viridiplantae</taxon>
        <taxon>Streptophyta</taxon>
        <taxon>Embryophyta</taxon>
        <taxon>Tracheophyta</taxon>
        <taxon>Spermatophyta</taxon>
        <taxon>Magnoliopsida</taxon>
        <taxon>Liliopsida</taxon>
        <taxon>Poales</taxon>
        <taxon>Poaceae</taxon>
        <taxon>BOP clade</taxon>
        <taxon>Oryzoideae</taxon>
        <taxon>Oryzeae</taxon>
        <taxon>Oryzinae</taxon>
        <taxon>Oryza</taxon>
        <taxon>Oryza sativa</taxon>
    </lineage>
</organism>
<evidence type="ECO:0000313" key="2">
    <source>
        <dbReference type="EMBL" id="EEC72218.1"/>
    </source>
</evidence>